<gene>
    <name evidence="6" type="ORF">DFJ66_1741</name>
</gene>
<dbReference type="Proteomes" id="UP000272729">
    <property type="component" value="Unassembled WGS sequence"/>
</dbReference>
<evidence type="ECO:0000313" key="7">
    <source>
        <dbReference type="Proteomes" id="UP000272729"/>
    </source>
</evidence>
<proteinExistence type="inferred from homology"/>
<dbReference type="CDD" id="cd08414">
    <property type="entry name" value="PBP2_LTTR_aromatics_like"/>
    <property type="match status" value="1"/>
</dbReference>
<dbReference type="GO" id="GO:0003700">
    <property type="term" value="F:DNA-binding transcription factor activity"/>
    <property type="evidence" value="ECO:0007669"/>
    <property type="project" value="InterPro"/>
</dbReference>
<evidence type="ECO:0000256" key="4">
    <source>
        <dbReference type="ARBA" id="ARBA00023163"/>
    </source>
</evidence>
<dbReference type="PROSITE" id="PS50931">
    <property type="entry name" value="HTH_LYSR"/>
    <property type="match status" value="1"/>
</dbReference>
<dbReference type="SUPFAM" id="SSF46785">
    <property type="entry name" value="Winged helix' DNA-binding domain"/>
    <property type="match status" value="1"/>
</dbReference>
<dbReference type="Gene3D" id="3.40.190.10">
    <property type="entry name" value="Periplasmic binding protein-like II"/>
    <property type="match status" value="2"/>
</dbReference>
<dbReference type="GO" id="GO:0003677">
    <property type="term" value="F:DNA binding"/>
    <property type="evidence" value="ECO:0007669"/>
    <property type="project" value="UniProtKB-KW"/>
</dbReference>
<comment type="similarity">
    <text evidence="1">Belongs to the LysR transcriptional regulatory family.</text>
</comment>
<dbReference type="InterPro" id="IPR000847">
    <property type="entry name" value="LysR_HTH_N"/>
</dbReference>
<dbReference type="InterPro" id="IPR005119">
    <property type="entry name" value="LysR_subst-bd"/>
</dbReference>
<dbReference type="InterPro" id="IPR036390">
    <property type="entry name" value="WH_DNA-bd_sf"/>
</dbReference>
<keyword evidence="4" id="KW-0804">Transcription</keyword>
<dbReference type="Pfam" id="PF00126">
    <property type="entry name" value="HTH_1"/>
    <property type="match status" value="1"/>
</dbReference>
<evidence type="ECO:0000259" key="5">
    <source>
        <dbReference type="PROSITE" id="PS50931"/>
    </source>
</evidence>
<organism evidence="6 7">
    <name type="scientific">Saccharothrix variisporea</name>
    <dbReference type="NCBI Taxonomy" id="543527"/>
    <lineage>
        <taxon>Bacteria</taxon>
        <taxon>Bacillati</taxon>
        <taxon>Actinomycetota</taxon>
        <taxon>Actinomycetes</taxon>
        <taxon>Pseudonocardiales</taxon>
        <taxon>Pseudonocardiaceae</taxon>
        <taxon>Saccharothrix</taxon>
    </lineage>
</organism>
<keyword evidence="7" id="KW-1185">Reference proteome</keyword>
<protein>
    <submittedName>
        <fullName evidence="6">LysR family transcriptional regulator</fullName>
    </submittedName>
</protein>
<accession>A0A495X4V0</accession>
<evidence type="ECO:0000313" key="6">
    <source>
        <dbReference type="EMBL" id="RKT68549.1"/>
    </source>
</evidence>
<sequence length="294" mass="31996">MHLRDLRYFLTVAEERSFTRAAGRLFVAQPTLSKQVRRLEAELRTPLFERDRHGVSLTPAGEALLPHARALLGRWDDARHDVAGAARTLTVGFHTRIGRGLVPSVTARMEGWRLRFRQVSWGDPTAGLADGVDVALAWLPVPDDGRFAWKVVSTEDRWVALPAGHPLADRTAVGFADLADEPFVAHPASAGALRSFWLAEDHRTTPARVAAEAGSADELLELVAAGVGVALLPAENTDVSPGFDVVCRPVDGLTPGRLAVVWRADDRRAVVREFAESCARCLCYPTDGVRSTTV</sequence>
<reference evidence="6 7" key="1">
    <citation type="submission" date="2018-10" db="EMBL/GenBank/DDBJ databases">
        <title>Sequencing the genomes of 1000 actinobacteria strains.</title>
        <authorList>
            <person name="Klenk H.-P."/>
        </authorList>
    </citation>
    <scope>NUCLEOTIDE SEQUENCE [LARGE SCALE GENOMIC DNA]</scope>
    <source>
        <strain evidence="6 7">DSM 43911</strain>
    </source>
</reference>
<comment type="caution">
    <text evidence="6">The sequence shown here is derived from an EMBL/GenBank/DDBJ whole genome shotgun (WGS) entry which is preliminary data.</text>
</comment>
<dbReference type="InterPro" id="IPR036388">
    <property type="entry name" value="WH-like_DNA-bd_sf"/>
</dbReference>
<keyword evidence="2" id="KW-0805">Transcription regulation</keyword>
<keyword evidence="3" id="KW-0238">DNA-binding</keyword>
<dbReference type="Gene3D" id="1.10.10.10">
    <property type="entry name" value="Winged helix-like DNA-binding domain superfamily/Winged helix DNA-binding domain"/>
    <property type="match status" value="1"/>
</dbReference>
<evidence type="ECO:0000256" key="3">
    <source>
        <dbReference type="ARBA" id="ARBA00023125"/>
    </source>
</evidence>
<dbReference type="EMBL" id="RBXR01000001">
    <property type="protein sequence ID" value="RKT68549.1"/>
    <property type="molecule type" value="Genomic_DNA"/>
</dbReference>
<evidence type="ECO:0000256" key="1">
    <source>
        <dbReference type="ARBA" id="ARBA00009437"/>
    </source>
</evidence>
<dbReference type="AlphaFoldDB" id="A0A495X4V0"/>
<dbReference type="PRINTS" id="PR00039">
    <property type="entry name" value="HTHLYSR"/>
</dbReference>
<dbReference type="PANTHER" id="PTHR30346:SF0">
    <property type="entry name" value="HCA OPERON TRANSCRIPTIONAL ACTIVATOR HCAR"/>
    <property type="match status" value="1"/>
</dbReference>
<evidence type="ECO:0000256" key="2">
    <source>
        <dbReference type="ARBA" id="ARBA00023015"/>
    </source>
</evidence>
<name>A0A495X4V0_9PSEU</name>
<dbReference type="SUPFAM" id="SSF53850">
    <property type="entry name" value="Periplasmic binding protein-like II"/>
    <property type="match status" value="1"/>
</dbReference>
<dbReference type="Pfam" id="PF03466">
    <property type="entry name" value="LysR_substrate"/>
    <property type="match status" value="1"/>
</dbReference>
<dbReference type="PANTHER" id="PTHR30346">
    <property type="entry name" value="TRANSCRIPTIONAL DUAL REGULATOR HCAR-RELATED"/>
    <property type="match status" value="1"/>
</dbReference>
<feature type="domain" description="HTH lysR-type" evidence="5">
    <location>
        <begin position="1"/>
        <end position="58"/>
    </location>
</feature>
<dbReference type="FunFam" id="1.10.10.10:FF:000001">
    <property type="entry name" value="LysR family transcriptional regulator"/>
    <property type="match status" value="1"/>
</dbReference>
<dbReference type="GO" id="GO:0032993">
    <property type="term" value="C:protein-DNA complex"/>
    <property type="evidence" value="ECO:0007669"/>
    <property type="project" value="TreeGrafter"/>
</dbReference>